<accession>A0AAV7W7G7</accession>
<feature type="region of interest" description="Disordered" evidence="1">
    <location>
        <begin position="1"/>
        <end position="79"/>
    </location>
</feature>
<reference evidence="2" key="1">
    <citation type="journal article" date="2022" name="bioRxiv">
        <title>Sequencing and chromosome-scale assembly of the giantPleurodeles waltlgenome.</title>
        <authorList>
            <person name="Brown T."/>
            <person name="Elewa A."/>
            <person name="Iarovenko S."/>
            <person name="Subramanian E."/>
            <person name="Araus A.J."/>
            <person name="Petzold A."/>
            <person name="Susuki M."/>
            <person name="Suzuki K.-i.T."/>
            <person name="Hayashi T."/>
            <person name="Toyoda A."/>
            <person name="Oliveira C."/>
            <person name="Osipova E."/>
            <person name="Leigh N.D."/>
            <person name="Simon A."/>
            <person name="Yun M.H."/>
        </authorList>
    </citation>
    <scope>NUCLEOTIDE SEQUENCE</scope>
    <source>
        <strain evidence="2">20211129_DDA</strain>
        <tissue evidence="2">Liver</tissue>
    </source>
</reference>
<dbReference type="EMBL" id="JANPWB010000002">
    <property type="protein sequence ID" value="KAJ1208782.1"/>
    <property type="molecule type" value="Genomic_DNA"/>
</dbReference>
<comment type="caution">
    <text evidence="2">The sequence shown here is derived from an EMBL/GenBank/DDBJ whole genome shotgun (WGS) entry which is preliminary data.</text>
</comment>
<keyword evidence="3" id="KW-1185">Reference proteome</keyword>
<evidence type="ECO:0000313" key="3">
    <source>
        <dbReference type="Proteomes" id="UP001066276"/>
    </source>
</evidence>
<dbReference type="AlphaFoldDB" id="A0AAV7W7G7"/>
<proteinExistence type="predicted"/>
<dbReference type="Proteomes" id="UP001066276">
    <property type="component" value="Chromosome 1_2"/>
</dbReference>
<gene>
    <name evidence="2" type="ORF">NDU88_004165</name>
</gene>
<evidence type="ECO:0000313" key="2">
    <source>
        <dbReference type="EMBL" id="KAJ1208782.1"/>
    </source>
</evidence>
<name>A0AAV7W7G7_PLEWA</name>
<organism evidence="2 3">
    <name type="scientific">Pleurodeles waltl</name>
    <name type="common">Iberian ribbed newt</name>
    <dbReference type="NCBI Taxonomy" id="8319"/>
    <lineage>
        <taxon>Eukaryota</taxon>
        <taxon>Metazoa</taxon>
        <taxon>Chordata</taxon>
        <taxon>Craniata</taxon>
        <taxon>Vertebrata</taxon>
        <taxon>Euteleostomi</taxon>
        <taxon>Amphibia</taxon>
        <taxon>Batrachia</taxon>
        <taxon>Caudata</taxon>
        <taxon>Salamandroidea</taxon>
        <taxon>Salamandridae</taxon>
        <taxon>Pleurodelinae</taxon>
        <taxon>Pleurodeles</taxon>
    </lineage>
</organism>
<sequence length="79" mass="8289">MGFKTRVHGEAGGWFVGRGRRSRGGEADEPTEPNAGGWTTPRRTYKQPRKPVGGGRLGAGTRRAVRPCSGKSVAQAGPG</sequence>
<evidence type="ECO:0000256" key="1">
    <source>
        <dbReference type="SAM" id="MobiDB-lite"/>
    </source>
</evidence>
<protein>
    <submittedName>
        <fullName evidence="2">Uncharacterized protein</fullName>
    </submittedName>
</protein>